<reference evidence="2" key="1">
    <citation type="submission" date="2022-01" db="EMBL/GenBank/DDBJ databases">
        <title>Genome sequnece data of strain Bradyrhizobium sp. nov.</title>
        <authorList>
            <person name="Zhang J."/>
        </authorList>
    </citation>
    <scope>NUCLEOTIDE SEQUENCE</scope>
    <source>
        <strain evidence="2">WYCCWR 13023</strain>
    </source>
</reference>
<protein>
    <recommendedName>
        <fullName evidence="4">Tyr recombinase domain-containing protein</fullName>
    </recommendedName>
</protein>
<sequence length="299" mass="33620">MIGEDHVRALAQGRIAEYRSLLLALPRSYGKGQRDRATPLSEWLERAKKLPAHEVGRESGTVNRHLTQLQEVLVYIEACGHKIPEFSGVSKLLSKKKGRARDERNPFSPEDLTSIFRQPPWTGCESLKKRMVPGEVIYHDALSIVPYLARYTLARREELCGLDVDDVLEESGIPYIFVRPNEHRTLKNPQSTRRIPLIGEVVRLGLLRYRAEIKSLGHKLLFPELRAASDRTPLGDVFYGDWIKVQNVAVANAAEEKKTFHSFRKVGGADLKDGGVPSELRADILGHFRTGLSGSWHGA</sequence>
<organism evidence="2 3">
    <name type="scientific">Bradyrhizobium zhengyangense</name>
    <dbReference type="NCBI Taxonomy" id="2911009"/>
    <lineage>
        <taxon>Bacteria</taxon>
        <taxon>Pseudomonadati</taxon>
        <taxon>Pseudomonadota</taxon>
        <taxon>Alphaproteobacteria</taxon>
        <taxon>Hyphomicrobiales</taxon>
        <taxon>Nitrobacteraceae</taxon>
        <taxon>Bradyrhizobium</taxon>
    </lineage>
</organism>
<dbReference type="RefSeq" id="WP_237892058.1">
    <property type="nucleotide sequence ID" value="NZ_JAKLTY010000048.1"/>
</dbReference>
<dbReference type="GO" id="GO:0006310">
    <property type="term" value="P:DNA recombination"/>
    <property type="evidence" value="ECO:0007669"/>
    <property type="project" value="UniProtKB-KW"/>
</dbReference>
<evidence type="ECO:0000313" key="2">
    <source>
        <dbReference type="EMBL" id="MCG2632762.1"/>
    </source>
</evidence>
<dbReference type="InterPro" id="IPR013762">
    <property type="entry name" value="Integrase-like_cat_sf"/>
</dbReference>
<dbReference type="AlphaFoldDB" id="A0A9X1UJX9"/>
<dbReference type="Gene3D" id="1.10.443.10">
    <property type="entry name" value="Intergrase catalytic core"/>
    <property type="match status" value="1"/>
</dbReference>
<dbReference type="EMBL" id="JAKLTY010000048">
    <property type="protein sequence ID" value="MCG2632762.1"/>
    <property type="molecule type" value="Genomic_DNA"/>
</dbReference>
<evidence type="ECO:0000313" key="3">
    <source>
        <dbReference type="Proteomes" id="UP001139054"/>
    </source>
</evidence>
<dbReference type="SUPFAM" id="SSF56349">
    <property type="entry name" value="DNA breaking-rejoining enzymes"/>
    <property type="match status" value="1"/>
</dbReference>
<proteinExistence type="predicted"/>
<dbReference type="InterPro" id="IPR011010">
    <property type="entry name" value="DNA_brk_join_enz"/>
</dbReference>
<name>A0A9X1UJX9_9BRAD</name>
<evidence type="ECO:0008006" key="4">
    <source>
        <dbReference type="Google" id="ProtNLM"/>
    </source>
</evidence>
<dbReference type="Proteomes" id="UP001139054">
    <property type="component" value="Unassembled WGS sequence"/>
</dbReference>
<dbReference type="GO" id="GO:0015074">
    <property type="term" value="P:DNA integration"/>
    <property type="evidence" value="ECO:0007669"/>
    <property type="project" value="InterPro"/>
</dbReference>
<gene>
    <name evidence="2" type="ORF">L6654_39890</name>
</gene>
<dbReference type="GO" id="GO:0003677">
    <property type="term" value="F:DNA binding"/>
    <property type="evidence" value="ECO:0007669"/>
    <property type="project" value="InterPro"/>
</dbReference>
<comment type="caution">
    <text evidence="2">The sequence shown here is derived from an EMBL/GenBank/DDBJ whole genome shotgun (WGS) entry which is preliminary data.</text>
</comment>
<accession>A0A9X1UJX9</accession>
<keyword evidence="1" id="KW-0233">DNA recombination</keyword>
<evidence type="ECO:0000256" key="1">
    <source>
        <dbReference type="ARBA" id="ARBA00023172"/>
    </source>
</evidence>